<dbReference type="Pfam" id="PF07249">
    <property type="entry name" value="Cerato-platanin"/>
    <property type="match status" value="1"/>
</dbReference>
<dbReference type="PANTHER" id="PTHR38850:SF2">
    <property type="entry name" value="CERATO-PLATANIN"/>
    <property type="match status" value="1"/>
</dbReference>
<protein>
    <recommendedName>
        <fullName evidence="6">Cerato-platanin</fullName>
    </recommendedName>
</protein>
<comment type="subcellular location">
    <subcellularLocation>
        <location evidence="1">Secreted</location>
    </subcellularLocation>
</comment>
<organism evidence="4 5">
    <name type="scientific">Botrytis tulipae</name>
    <dbReference type="NCBI Taxonomy" id="87230"/>
    <lineage>
        <taxon>Eukaryota</taxon>
        <taxon>Fungi</taxon>
        <taxon>Dikarya</taxon>
        <taxon>Ascomycota</taxon>
        <taxon>Pezizomycotina</taxon>
        <taxon>Leotiomycetes</taxon>
        <taxon>Helotiales</taxon>
        <taxon>Sclerotiniaceae</taxon>
        <taxon>Botrytis</taxon>
    </lineage>
</organism>
<name>A0A4Z1EC56_9HELO</name>
<evidence type="ECO:0000313" key="4">
    <source>
        <dbReference type="EMBL" id="TGO06937.1"/>
    </source>
</evidence>
<dbReference type="OrthoDB" id="5370830at2759"/>
<sequence length="220" mass="23399">MFTISTSPAIIPTATTSANLPSETLVSVTAHQQFSSSIGVLGCMINTNRVAYWPSSPDCGDTMCVKLSHNGRSVNLLHIDHSGGAYDISYDAWNYLYVGQSATQDPQYGGGIDATYTALPISECANLITSPDKKLPLAAANSMNYVTSCLAQPASWVATNYGLWNIATSACTYGIDEQCVLNLTVSNQPTCPHQLGLQIPLTTLPVIDIEYGTGKEVLAV</sequence>
<comment type="caution">
    <text evidence="4">The sequence shown here is derived from an EMBL/GenBank/DDBJ whole genome shotgun (WGS) entry which is preliminary data.</text>
</comment>
<evidence type="ECO:0008006" key="6">
    <source>
        <dbReference type="Google" id="ProtNLM"/>
    </source>
</evidence>
<dbReference type="PANTHER" id="PTHR38850">
    <property type="entry name" value="CERATO-PLATANIN"/>
    <property type="match status" value="1"/>
</dbReference>
<gene>
    <name evidence="4" type="ORF">BTUL_0384g00040</name>
</gene>
<reference evidence="4 5" key="1">
    <citation type="submission" date="2017-12" db="EMBL/GenBank/DDBJ databases">
        <title>Comparative genomics of Botrytis spp.</title>
        <authorList>
            <person name="Valero-Jimenez C.A."/>
            <person name="Tapia P."/>
            <person name="Veloso J."/>
            <person name="Silva-Moreno E."/>
            <person name="Staats M."/>
            <person name="Valdes J.H."/>
            <person name="Van Kan J.A.L."/>
        </authorList>
    </citation>
    <scope>NUCLEOTIDE SEQUENCE [LARGE SCALE GENOMIC DNA]</scope>
    <source>
        <strain evidence="4 5">Bt9001</strain>
    </source>
</reference>
<evidence type="ECO:0000256" key="3">
    <source>
        <dbReference type="ARBA" id="ARBA00022525"/>
    </source>
</evidence>
<keyword evidence="5" id="KW-1185">Reference proteome</keyword>
<evidence type="ECO:0000256" key="1">
    <source>
        <dbReference type="ARBA" id="ARBA00004613"/>
    </source>
</evidence>
<dbReference type="EMBL" id="PQXH01000382">
    <property type="protein sequence ID" value="TGO06937.1"/>
    <property type="molecule type" value="Genomic_DNA"/>
</dbReference>
<dbReference type="InterPro" id="IPR036908">
    <property type="entry name" value="RlpA-like_sf"/>
</dbReference>
<dbReference type="GO" id="GO:0005576">
    <property type="term" value="C:extracellular region"/>
    <property type="evidence" value="ECO:0007669"/>
    <property type="project" value="UniProtKB-SubCell"/>
</dbReference>
<dbReference type="Gene3D" id="2.40.40.10">
    <property type="entry name" value="RlpA-like domain"/>
    <property type="match status" value="1"/>
</dbReference>
<proteinExistence type="inferred from homology"/>
<evidence type="ECO:0000313" key="5">
    <source>
        <dbReference type="Proteomes" id="UP000297777"/>
    </source>
</evidence>
<keyword evidence="3" id="KW-0964">Secreted</keyword>
<dbReference type="Proteomes" id="UP000297777">
    <property type="component" value="Unassembled WGS sequence"/>
</dbReference>
<dbReference type="InterPro" id="IPR010829">
    <property type="entry name" value="Cerato-platanin"/>
</dbReference>
<comment type="similarity">
    <text evidence="2">Belongs to the cerato-platanin family.</text>
</comment>
<accession>A0A4Z1EC56</accession>
<dbReference type="AlphaFoldDB" id="A0A4Z1EC56"/>
<evidence type="ECO:0000256" key="2">
    <source>
        <dbReference type="ARBA" id="ARBA00010421"/>
    </source>
</evidence>